<feature type="region of interest" description="Disordered" evidence="9">
    <location>
        <begin position="21"/>
        <end position="42"/>
    </location>
</feature>
<evidence type="ECO:0000256" key="5">
    <source>
        <dbReference type="ARBA" id="ARBA00023136"/>
    </source>
</evidence>
<dbReference type="EMBL" id="KB007869">
    <property type="protein sequence ID" value="ELR22850.1"/>
    <property type="molecule type" value="Genomic_DNA"/>
</dbReference>
<evidence type="ECO:0000313" key="11">
    <source>
        <dbReference type="EMBL" id="ELR22850.1"/>
    </source>
</evidence>
<dbReference type="PROSITE" id="PS50176">
    <property type="entry name" value="ARM_REPEAT"/>
    <property type="match status" value="2"/>
</dbReference>
<feature type="chain" id="PRO_5003990614" description="Vacuolar protein 8" evidence="10">
    <location>
        <begin position="20"/>
        <end position="196"/>
    </location>
</feature>
<gene>
    <name evidence="11" type="ORF">ACA1_396660</name>
</gene>
<evidence type="ECO:0000256" key="9">
    <source>
        <dbReference type="SAM" id="MobiDB-lite"/>
    </source>
</evidence>
<dbReference type="Proteomes" id="UP000011083">
    <property type="component" value="Unassembled WGS sequence"/>
</dbReference>
<dbReference type="AlphaFoldDB" id="L8HCC9"/>
<dbReference type="KEGG" id="acan:ACA1_396660"/>
<accession>L8HCC9</accession>
<keyword evidence="10" id="KW-0732">Signal</keyword>
<evidence type="ECO:0000256" key="7">
    <source>
        <dbReference type="ARBA" id="ARBA00026209"/>
    </source>
</evidence>
<dbReference type="InterPro" id="IPR000225">
    <property type="entry name" value="Armadillo"/>
</dbReference>
<comment type="subcellular location">
    <subcellularLocation>
        <location evidence="1">Vacuole membrane</location>
        <topology evidence="1">Lipid-anchor</topology>
    </subcellularLocation>
</comment>
<dbReference type="VEuPathDB" id="AmoebaDB:ACA1_396660"/>
<dbReference type="GO" id="GO:0005774">
    <property type="term" value="C:vacuolar membrane"/>
    <property type="evidence" value="ECO:0007669"/>
    <property type="project" value="UniProtKB-SubCell"/>
</dbReference>
<evidence type="ECO:0000256" key="3">
    <source>
        <dbReference type="ARBA" id="ARBA00022554"/>
    </source>
</evidence>
<evidence type="ECO:0000256" key="8">
    <source>
        <dbReference type="PROSITE-ProRule" id="PRU00259"/>
    </source>
</evidence>
<evidence type="ECO:0000256" key="6">
    <source>
        <dbReference type="ARBA" id="ARBA00023288"/>
    </source>
</evidence>
<feature type="compositionally biased region" description="Gly residues" evidence="9">
    <location>
        <begin position="29"/>
        <end position="38"/>
    </location>
</feature>
<dbReference type="InterPro" id="IPR045156">
    <property type="entry name" value="Vac8"/>
</dbReference>
<dbReference type="GO" id="GO:0071562">
    <property type="term" value="P:nucleus-vacuole junction assembly"/>
    <property type="evidence" value="ECO:0007669"/>
    <property type="project" value="InterPro"/>
</dbReference>
<dbReference type="SMART" id="SM00185">
    <property type="entry name" value="ARM"/>
    <property type="match status" value="2"/>
</dbReference>
<dbReference type="PANTHER" id="PTHR47249:SF1">
    <property type="entry name" value="VACUOLAR PROTEIN 8"/>
    <property type="match status" value="1"/>
</dbReference>
<evidence type="ECO:0000256" key="2">
    <source>
        <dbReference type="ARBA" id="ARBA00005462"/>
    </source>
</evidence>
<evidence type="ECO:0000256" key="10">
    <source>
        <dbReference type="SAM" id="SignalP"/>
    </source>
</evidence>
<evidence type="ECO:0000256" key="1">
    <source>
        <dbReference type="ARBA" id="ARBA00004592"/>
    </source>
</evidence>
<dbReference type="InterPro" id="IPR011989">
    <property type="entry name" value="ARM-like"/>
</dbReference>
<dbReference type="Gene3D" id="1.25.10.10">
    <property type="entry name" value="Leucine-rich Repeat Variant"/>
    <property type="match status" value="1"/>
</dbReference>
<dbReference type="GeneID" id="14923813"/>
<dbReference type="PANTHER" id="PTHR47249">
    <property type="entry name" value="VACUOLAR PROTEIN 8"/>
    <property type="match status" value="1"/>
</dbReference>
<sequence>MRQLGLLQAMLAMLKPVTAGASSSSGAGSSSGGGGGVGSSKHPLTDYESVMVELTKVVANLAANNGNRQVMGESGAIRDILRLLQDLPNEEIRENLLRTIMNLSIAAENEDRIREEGGLTLLLEFLQADDTSPALLLQTVRVLVNLSCNATKTSGQKEKGGVPNTAQLSRRPPKNENLSTVARGRVRANEASTSAA</sequence>
<reference evidence="11 12" key="1">
    <citation type="journal article" date="2013" name="Genome Biol.">
        <title>Genome of Acanthamoeba castellanii highlights extensive lateral gene transfer and early evolution of tyrosine kinase signaling.</title>
        <authorList>
            <person name="Clarke M."/>
            <person name="Lohan A.J."/>
            <person name="Liu B."/>
            <person name="Lagkouvardos I."/>
            <person name="Roy S."/>
            <person name="Zafar N."/>
            <person name="Bertelli C."/>
            <person name="Schilde C."/>
            <person name="Kianianmomeni A."/>
            <person name="Burglin T.R."/>
            <person name="Frech C."/>
            <person name="Turcotte B."/>
            <person name="Kopec K.O."/>
            <person name="Synnott J.M."/>
            <person name="Choo C."/>
            <person name="Paponov I."/>
            <person name="Finkler A."/>
            <person name="Soon Heng Tan C."/>
            <person name="Hutchins A.P."/>
            <person name="Weinmeier T."/>
            <person name="Rattei T."/>
            <person name="Chu J.S."/>
            <person name="Gimenez G."/>
            <person name="Irimia M."/>
            <person name="Rigden D.J."/>
            <person name="Fitzpatrick D.A."/>
            <person name="Lorenzo-Morales J."/>
            <person name="Bateman A."/>
            <person name="Chiu C.H."/>
            <person name="Tang P."/>
            <person name="Hegemann P."/>
            <person name="Fromm H."/>
            <person name="Raoult D."/>
            <person name="Greub G."/>
            <person name="Miranda-Saavedra D."/>
            <person name="Chen N."/>
            <person name="Nash P."/>
            <person name="Ginger M.L."/>
            <person name="Horn M."/>
            <person name="Schaap P."/>
            <person name="Caler L."/>
            <person name="Loftus B."/>
        </authorList>
    </citation>
    <scope>NUCLEOTIDE SEQUENCE [LARGE SCALE GENOMIC DNA]</scope>
    <source>
        <strain evidence="11 12">Neff</strain>
    </source>
</reference>
<keyword evidence="3" id="KW-0926">Vacuole</keyword>
<dbReference type="InterPro" id="IPR016024">
    <property type="entry name" value="ARM-type_fold"/>
</dbReference>
<feature type="region of interest" description="Disordered" evidence="9">
    <location>
        <begin position="152"/>
        <end position="196"/>
    </location>
</feature>
<keyword evidence="12" id="KW-1185">Reference proteome</keyword>
<feature type="signal peptide" evidence="10">
    <location>
        <begin position="1"/>
        <end position="19"/>
    </location>
</feature>
<protein>
    <recommendedName>
        <fullName evidence="7">Vacuolar protein 8</fullName>
    </recommendedName>
</protein>
<evidence type="ECO:0000313" key="12">
    <source>
        <dbReference type="Proteomes" id="UP000011083"/>
    </source>
</evidence>
<dbReference type="RefSeq" id="XP_004351627.1">
    <property type="nucleotide sequence ID" value="XM_004351575.1"/>
</dbReference>
<keyword evidence="4" id="KW-0677">Repeat</keyword>
<keyword evidence="5" id="KW-0472">Membrane</keyword>
<keyword evidence="6" id="KW-0449">Lipoprotein</keyword>
<comment type="similarity">
    <text evidence="2">Belongs to the beta-catenin family.</text>
</comment>
<feature type="repeat" description="ARM" evidence="8">
    <location>
        <begin position="117"/>
        <end position="161"/>
    </location>
</feature>
<organism evidence="11 12">
    <name type="scientific">Acanthamoeba castellanii (strain ATCC 30010 / Neff)</name>
    <dbReference type="NCBI Taxonomy" id="1257118"/>
    <lineage>
        <taxon>Eukaryota</taxon>
        <taxon>Amoebozoa</taxon>
        <taxon>Discosea</taxon>
        <taxon>Longamoebia</taxon>
        <taxon>Centramoebida</taxon>
        <taxon>Acanthamoebidae</taxon>
        <taxon>Acanthamoeba</taxon>
    </lineage>
</organism>
<dbReference type="SUPFAM" id="SSF48371">
    <property type="entry name" value="ARM repeat"/>
    <property type="match status" value="1"/>
</dbReference>
<proteinExistence type="inferred from homology"/>
<name>L8HCC9_ACACF</name>
<dbReference type="GO" id="GO:0043495">
    <property type="term" value="F:protein-membrane adaptor activity"/>
    <property type="evidence" value="ECO:0007669"/>
    <property type="project" value="InterPro"/>
</dbReference>
<evidence type="ECO:0000256" key="4">
    <source>
        <dbReference type="ARBA" id="ARBA00022737"/>
    </source>
</evidence>
<feature type="repeat" description="ARM" evidence="8">
    <location>
        <begin position="75"/>
        <end position="118"/>
    </location>
</feature>